<accession>A0A136JB69</accession>
<dbReference type="GO" id="GO:0032259">
    <property type="term" value="P:methylation"/>
    <property type="evidence" value="ECO:0007669"/>
    <property type="project" value="UniProtKB-KW"/>
</dbReference>
<dbReference type="Proteomes" id="UP000070501">
    <property type="component" value="Unassembled WGS sequence"/>
</dbReference>
<evidence type="ECO:0000313" key="5">
    <source>
        <dbReference type="Proteomes" id="UP000070501"/>
    </source>
</evidence>
<keyword evidence="5" id="KW-1185">Reference proteome</keyword>
<evidence type="ECO:0000313" key="4">
    <source>
        <dbReference type="EMBL" id="KXJ94417.1"/>
    </source>
</evidence>
<protein>
    <submittedName>
        <fullName evidence="4">S-adenosyl-L-methionine-dependent methyltransferase</fullName>
    </submittedName>
</protein>
<keyword evidence="1 4" id="KW-0489">Methyltransferase</keyword>
<dbReference type="InParanoid" id="A0A136JB69"/>
<proteinExistence type="predicted"/>
<dbReference type="STRING" id="196109.A0A136JB69"/>
<dbReference type="AlphaFoldDB" id="A0A136JB69"/>
<sequence length="346" mass="39006">MSLSSMMAVSLRHTEAEVGRLEYRPSELEHQYICQLPRYLDATSPNPVVEDPWVIDMHNKIEYNFDEGTEIDPVWVNWLAHRVRLFDLWTQRFIDEHAEKQQRITVLRLCPGLDAKDLRLKYDKAVRWIDVDSPQVIDLRRRLMPAPAGADYHQIKAEVLTKEWLDAIPKDRPTLILAEHLFSWVPQTPGEELIRSLTSHFPTGQLFLAVTGALVGKVLNMVPIAKGSGLKINWGIDNPKQITSLNPRLRVLESMTDRELQNSGFMGGQKPPWFGGLTAITSVIPGGSTMQGYMRFAFDDYSQSIRSSKTTSTRSLRSSFSRSFRTARGSSKSIASGSTTSGSTVS</sequence>
<dbReference type="Pfam" id="PF04072">
    <property type="entry name" value="LCM"/>
    <property type="match status" value="1"/>
</dbReference>
<dbReference type="InterPro" id="IPR029063">
    <property type="entry name" value="SAM-dependent_MTases_sf"/>
</dbReference>
<gene>
    <name evidence="4" type="ORF">Micbo1qcDRAFT_44038</name>
</gene>
<dbReference type="PANTHER" id="PTHR43619">
    <property type="entry name" value="S-ADENOSYL-L-METHIONINE-DEPENDENT METHYLTRANSFERASE YKTD-RELATED"/>
    <property type="match status" value="1"/>
</dbReference>
<dbReference type="PANTHER" id="PTHR43619:SF2">
    <property type="entry name" value="S-ADENOSYL-L-METHIONINE-DEPENDENT METHYLTRANSFERASES SUPERFAMILY PROTEIN"/>
    <property type="match status" value="1"/>
</dbReference>
<dbReference type="EMBL" id="KQ964247">
    <property type="protein sequence ID" value="KXJ94417.1"/>
    <property type="molecule type" value="Genomic_DNA"/>
</dbReference>
<reference evidence="5" key="1">
    <citation type="submission" date="2016-02" db="EMBL/GenBank/DDBJ databases">
        <title>Draft genome sequence of Microdochium bolleyi, a fungal endophyte of beachgrass.</title>
        <authorList>
            <consortium name="DOE Joint Genome Institute"/>
            <person name="David A.S."/>
            <person name="May G."/>
            <person name="Haridas S."/>
            <person name="Lim J."/>
            <person name="Wang M."/>
            <person name="Labutti K."/>
            <person name="Lipzen A."/>
            <person name="Barry K."/>
            <person name="Grigoriev I.V."/>
        </authorList>
    </citation>
    <scope>NUCLEOTIDE SEQUENCE [LARGE SCALE GENOMIC DNA]</scope>
    <source>
        <strain evidence="5">J235TASD1</strain>
    </source>
</reference>
<dbReference type="Gene3D" id="3.40.50.150">
    <property type="entry name" value="Vaccinia Virus protein VP39"/>
    <property type="match status" value="1"/>
</dbReference>
<keyword evidence="2 4" id="KW-0808">Transferase</keyword>
<dbReference type="OrthoDB" id="203237at2759"/>
<evidence type="ECO:0000256" key="2">
    <source>
        <dbReference type="ARBA" id="ARBA00022679"/>
    </source>
</evidence>
<evidence type="ECO:0000256" key="3">
    <source>
        <dbReference type="SAM" id="MobiDB-lite"/>
    </source>
</evidence>
<feature type="region of interest" description="Disordered" evidence="3">
    <location>
        <begin position="312"/>
        <end position="346"/>
    </location>
</feature>
<dbReference type="InterPro" id="IPR007213">
    <property type="entry name" value="Ppm1/Ppm2/Tcmp"/>
</dbReference>
<dbReference type="SUPFAM" id="SSF53335">
    <property type="entry name" value="S-adenosyl-L-methionine-dependent methyltransferases"/>
    <property type="match status" value="1"/>
</dbReference>
<organism evidence="4 5">
    <name type="scientific">Microdochium bolleyi</name>
    <dbReference type="NCBI Taxonomy" id="196109"/>
    <lineage>
        <taxon>Eukaryota</taxon>
        <taxon>Fungi</taxon>
        <taxon>Dikarya</taxon>
        <taxon>Ascomycota</taxon>
        <taxon>Pezizomycotina</taxon>
        <taxon>Sordariomycetes</taxon>
        <taxon>Xylariomycetidae</taxon>
        <taxon>Xylariales</taxon>
        <taxon>Microdochiaceae</taxon>
        <taxon>Microdochium</taxon>
    </lineage>
</organism>
<name>A0A136JB69_9PEZI</name>
<dbReference type="GO" id="GO:0008168">
    <property type="term" value="F:methyltransferase activity"/>
    <property type="evidence" value="ECO:0007669"/>
    <property type="project" value="UniProtKB-KW"/>
</dbReference>
<evidence type="ECO:0000256" key="1">
    <source>
        <dbReference type="ARBA" id="ARBA00022603"/>
    </source>
</evidence>